<evidence type="ECO:0000256" key="4">
    <source>
        <dbReference type="PROSITE-ProRule" id="PRU00221"/>
    </source>
</evidence>
<feature type="repeat" description="WD" evidence="4">
    <location>
        <begin position="386"/>
        <end position="418"/>
    </location>
</feature>
<dbReference type="GeneID" id="103492712"/>
<evidence type="ECO:0000313" key="7">
    <source>
        <dbReference type="RefSeq" id="XP_050942845.1"/>
    </source>
</evidence>
<evidence type="ECO:0000313" key="6">
    <source>
        <dbReference type="Proteomes" id="UP001652600"/>
    </source>
</evidence>
<dbReference type="RefSeq" id="XP_050942845.1">
    <property type="nucleotide sequence ID" value="XM_051086888.1"/>
</dbReference>
<dbReference type="PRINTS" id="PR00320">
    <property type="entry name" value="GPROTEINBRPT"/>
</dbReference>
<feature type="repeat" description="WD" evidence="4">
    <location>
        <begin position="215"/>
        <end position="248"/>
    </location>
</feature>
<dbReference type="PROSITE" id="PS50294">
    <property type="entry name" value="WD_REPEATS_REGION"/>
    <property type="match status" value="3"/>
</dbReference>
<dbReference type="SMART" id="SM00320">
    <property type="entry name" value="WD40"/>
    <property type="match status" value="6"/>
</dbReference>
<sequence>MYGIPSWAIIGDMGYALSRLEIGSDCDGDMSTSASGEGRECNYSGKGRFSAGDCCHVLSRYLPVNGPWLVDQMTSRAYVSQFSSDGSLFVAGFQGSHIRIYNVDSGWKVQKNILAKSLRWTITDTSLSPDQRFLVYASMSPIIHIVNVTSAETESLANVTEVHEGLDFCAHGDGRDSFGIFSVKFSTDGRELVAGSSDDSIYVYDLETNKLSLRILAHRSDVNTVCFADETGHLVYSGSDDTFCKVWDRRCFISKGKAAGILEGHVEGITFIDSRGDGRYLISNGKDQTIKLWDIRKMSNNATHYNRPRNYDWDYRWMDYPPHAKNLMHPRDRSVATYKGHSVLRTLIRCYFSPEYSTGQKYIYTGSHNSCVYIYDLLTGVLVATLKHHKSPVRDCSWHPQYPMLVSSSWDGDVVKWEFPGSGEAPTPPNKKRVRRRHFY</sequence>
<evidence type="ECO:0000256" key="2">
    <source>
        <dbReference type="ARBA" id="ARBA00022737"/>
    </source>
</evidence>
<dbReference type="Pfam" id="PF00400">
    <property type="entry name" value="WD40"/>
    <property type="match status" value="4"/>
</dbReference>
<organism evidence="6 7">
    <name type="scientific">Cucumis melo</name>
    <name type="common">Muskmelon</name>
    <dbReference type="NCBI Taxonomy" id="3656"/>
    <lineage>
        <taxon>Eukaryota</taxon>
        <taxon>Viridiplantae</taxon>
        <taxon>Streptophyta</taxon>
        <taxon>Embryophyta</taxon>
        <taxon>Tracheophyta</taxon>
        <taxon>Spermatophyta</taxon>
        <taxon>Magnoliopsida</taxon>
        <taxon>eudicotyledons</taxon>
        <taxon>Gunneridae</taxon>
        <taxon>Pentapetalae</taxon>
        <taxon>rosids</taxon>
        <taxon>fabids</taxon>
        <taxon>Cucurbitales</taxon>
        <taxon>Cucurbitaceae</taxon>
        <taxon>Benincaseae</taxon>
        <taxon>Cucumis</taxon>
    </lineage>
</organism>
<keyword evidence="1 4" id="KW-0853">WD repeat</keyword>
<keyword evidence="6" id="KW-1185">Reference proteome</keyword>
<dbReference type="InterPro" id="IPR036322">
    <property type="entry name" value="WD40_repeat_dom_sf"/>
</dbReference>
<dbReference type="SUPFAM" id="SSF50978">
    <property type="entry name" value="WD40 repeat-like"/>
    <property type="match status" value="1"/>
</dbReference>
<dbReference type="PIRSF" id="PIRSF038135">
    <property type="entry name" value="WD_repeat_p23"/>
    <property type="match status" value="1"/>
</dbReference>
<feature type="repeat" description="WD" evidence="4">
    <location>
        <begin position="180"/>
        <end position="214"/>
    </location>
</feature>
<gene>
    <name evidence="7" type="primary">LOC103492712</name>
</gene>
<dbReference type="InterPro" id="IPR001680">
    <property type="entry name" value="WD40_rpt"/>
</dbReference>
<feature type="repeat" description="WD" evidence="4">
    <location>
        <begin position="262"/>
        <end position="303"/>
    </location>
</feature>
<dbReference type="InterPro" id="IPR017399">
    <property type="entry name" value="DCAF11/LEC14B"/>
</dbReference>
<dbReference type="PANTHER" id="PTHR19847">
    <property type="entry name" value="DDB1- AND CUL4-ASSOCIATED FACTOR 11"/>
    <property type="match status" value="1"/>
</dbReference>
<reference evidence="6" key="1">
    <citation type="submission" date="2025-05" db="UniProtKB">
        <authorList>
            <consortium name="RefSeq"/>
        </authorList>
    </citation>
    <scope>NUCLEOTIDE SEQUENCE [LARGE SCALE GENOMIC DNA]</scope>
</reference>
<reference evidence="7" key="2">
    <citation type="submission" date="2025-08" db="UniProtKB">
        <authorList>
            <consortium name="RefSeq"/>
        </authorList>
    </citation>
    <scope>IDENTIFICATION</scope>
    <source>
        <tissue evidence="7">Stem</tissue>
    </source>
</reference>
<proteinExistence type="inferred from homology"/>
<feature type="compositionally biased region" description="Basic residues" evidence="5">
    <location>
        <begin position="430"/>
        <end position="440"/>
    </location>
</feature>
<dbReference type="PROSITE" id="PS50082">
    <property type="entry name" value="WD_REPEATS_2"/>
    <property type="match status" value="4"/>
</dbReference>
<dbReference type="InterPro" id="IPR015943">
    <property type="entry name" value="WD40/YVTN_repeat-like_dom_sf"/>
</dbReference>
<dbReference type="InterPro" id="IPR020472">
    <property type="entry name" value="WD40_PAC1"/>
</dbReference>
<name>A0ABM3KYJ0_CUCME</name>
<dbReference type="InterPro" id="IPR051859">
    <property type="entry name" value="DCAF"/>
</dbReference>
<dbReference type="Gene3D" id="2.130.10.10">
    <property type="entry name" value="YVTN repeat-like/Quinoprotein amine dehydrogenase"/>
    <property type="match status" value="3"/>
</dbReference>
<protein>
    <recommendedName>
        <fullName evidence="3">LEC14B homolog</fullName>
    </recommendedName>
</protein>
<accession>A0ABM3KYJ0</accession>
<dbReference type="PANTHER" id="PTHR19847:SF27">
    <property type="entry name" value="LEC14B HOMOLOG"/>
    <property type="match status" value="1"/>
</dbReference>
<dbReference type="Proteomes" id="UP001652600">
    <property type="component" value="Chromosome 1"/>
</dbReference>
<evidence type="ECO:0000256" key="1">
    <source>
        <dbReference type="ARBA" id="ARBA00022574"/>
    </source>
</evidence>
<feature type="region of interest" description="Disordered" evidence="5">
    <location>
        <begin position="421"/>
        <end position="440"/>
    </location>
</feature>
<keyword evidence="2" id="KW-0677">Repeat</keyword>
<evidence type="ECO:0000256" key="5">
    <source>
        <dbReference type="SAM" id="MobiDB-lite"/>
    </source>
</evidence>
<comment type="similarity">
    <text evidence="3">Belongs to the WD repeat LEC14B family.</text>
</comment>
<evidence type="ECO:0000256" key="3">
    <source>
        <dbReference type="PIRNR" id="PIRNR038135"/>
    </source>
</evidence>